<feature type="non-terminal residue" evidence="1">
    <location>
        <position position="191"/>
    </location>
</feature>
<comment type="caution">
    <text evidence="1">The sequence shown here is derived from an EMBL/GenBank/DDBJ whole genome shotgun (WGS) entry which is preliminary data.</text>
</comment>
<gene>
    <name evidence="1" type="ORF">QYF61_003025</name>
</gene>
<reference evidence="1 2" key="1">
    <citation type="journal article" date="2023" name="J. Hered.">
        <title>Chromosome-level genome of the wood stork (Mycteria americana) provides insight into avian chromosome evolution.</title>
        <authorList>
            <person name="Flamio R. Jr."/>
            <person name="Ramstad K.M."/>
        </authorList>
    </citation>
    <scope>NUCLEOTIDE SEQUENCE [LARGE SCALE GENOMIC DNA]</scope>
    <source>
        <strain evidence="1">JAX WOST 10</strain>
    </source>
</reference>
<name>A0AAN7MXP9_MYCAM</name>
<organism evidence="1 2">
    <name type="scientific">Mycteria americana</name>
    <name type="common">Wood stork</name>
    <dbReference type="NCBI Taxonomy" id="33587"/>
    <lineage>
        <taxon>Eukaryota</taxon>
        <taxon>Metazoa</taxon>
        <taxon>Chordata</taxon>
        <taxon>Craniata</taxon>
        <taxon>Vertebrata</taxon>
        <taxon>Euteleostomi</taxon>
        <taxon>Archelosauria</taxon>
        <taxon>Archosauria</taxon>
        <taxon>Dinosauria</taxon>
        <taxon>Saurischia</taxon>
        <taxon>Theropoda</taxon>
        <taxon>Coelurosauria</taxon>
        <taxon>Aves</taxon>
        <taxon>Neognathae</taxon>
        <taxon>Neoaves</taxon>
        <taxon>Aequornithes</taxon>
        <taxon>Ciconiiformes</taxon>
        <taxon>Ciconiidae</taxon>
        <taxon>Mycteria</taxon>
    </lineage>
</organism>
<sequence>MASSWARGGLNWILGKISSERVIKHWNRLPREVVESPSLEVFKRRIDVALRDMKDFVQDLRADEEFYNRIICNLLGECQIQREPVTKPLRLPRQQVAVCGSQSHNPLGGLKAQLQETPAIQLKHGGLLAAHPPLSTEATSFAHPGRATMRVLNKYISKGLVPDVKSVMTPQSSFRMTEHNCVCVPLKGRRQ</sequence>
<dbReference type="AlphaFoldDB" id="A0AAN7MXP9"/>
<dbReference type="Proteomes" id="UP001333110">
    <property type="component" value="Unassembled WGS sequence"/>
</dbReference>
<dbReference type="EMBL" id="JAUNZN010000009">
    <property type="protein sequence ID" value="KAK4815489.1"/>
    <property type="molecule type" value="Genomic_DNA"/>
</dbReference>
<evidence type="ECO:0000313" key="2">
    <source>
        <dbReference type="Proteomes" id="UP001333110"/>
    </source>
</evidence>
<accession>A0AAN7MXP9</accession>
<protein>
    <submittedName>
        <fullName evidence="1">Uncharacterized protein</fullName>
    </submittedName>
</protein>
<keyword evidence="2" id="KW-1185">Reference proteome</keyword>
<proteinExistence type="predicted"/>
<evidence type="ECO:0000313" key="1">
    <source>
        <dbReference type="EMBL" id="KAK4815489.1"/>
    </source>
</evidence>